<dbReference type="Proteomes" id="UP001061361">
    <property type="component" value="Chromosome"/>
</dbReference>
<accession>A0ABM8AUL7</accession>
<proteinExistence type="inferred from homology"/>
<dbReference type="PROSITE" id="PS00723">
    <property type="entry name" value="POLYPRENYL_SYNTHASE_1"/>
    <property type="match status" value="1"/>
</dbReference>
<evidence type="ECO:0000256" key="4">
    <source>
        <dbReference type="ARBA" id="ARBA00022723"/>
    </source>
</evidence>
<dbReference type="InterPro" id="IPR008949">
    <property type="entry name" value="Isoprenoid_synthase_dom_sf"/>
</dbReference>
<evidence type="ECO:0000256" key="5">
    <source>
        <dbReference type="ARBA" id="ARBA00022842"/>
    </source>
</evidence>
<dbReference type="SUPFAM" id="SSF48576">
    <property type="entry name" value="Terpenoid synthases"/>
    <property type="match status" value="1"/>
</dbReference>
<evidence type="ECO:0000313" key="9">
    <source>
        <dbReference type="Proteomes" id="UP001061361"/>
    </source>
</evidence>
<keyword evidence="4" id="KW-0479">Metal-binding</keyword>
<protein>
    <submittedName>
        <fullName evidence="8">Farnesyl-diphosphate synthase</fullName>
    </submittedName>
</protein>
<dbReference type="CDD" id="cd00685">
    <property type="entry name" value="Trans_IPPS_HT"/>
    <property type="match status" value="1"/>
</dbReference>
<dbReference type="Gene3D" id="1.10.600.10">
    <property type="entry name" value="Farnesyl Diphosphate Synthase"/>
    <property type="match status" value="1"/>
</dbReference>
<keyword evidence="6" id="KW-0414">Isoprene biosynthesis</keyword>
<name>A0ABM8AUL7_9BACT</name>
<sequence>MTIKEQLAVRAARVEDFLVLCMRDRGIPERLLRSMEYSLLAGGKRLRPVLMLSWAGLLGSEGVTDRIMPFAASLECIHTYSLIHDDLPAMDDDDLRRGRPSNHKQFDEATAILAGDGLLTEAFGLMSAASIVNGLPADRVLRAVFVLAKAAGAGGMVGGQAVDMELTGCTDVPLDDLRTMHAMKTGALITAACECGAILAGAGDADVENAREFGRNIGVAFQIVDDVLDVVSDTETLGKPAGSDEAMGKSTYPSLMGLEKSKSLASDYVEIALTRLSGYYGAEQEFLWQLARYIVDRVY</sequence>
<comment type="similarity">
    <text evidence="2 7">Belongs to the FPP/GGPP synthase family.</text>
</comment>
<dbReference type="PROSITE" id="PS00444">
    <property type="entry name" value="POLYPRENYL_SYNTHASE_2"/>
    <property type="match status" value="1"/>
</dbReference>
<organism evidence="8 9">
    <name type="scientific">Pseudodesulfovibrio portus</name>
    <dbReference type="NCBI Taxonomy" id="231439"/>
    <lineage>
        <taxon>Bacteria</taxon>
        <taxon>Pseudomonadati</taxon>
        <taxon>Thermodesulfobacteriota</taxon>
        <taxon>Desulfovibrionia</taxon>
        <taxon>Desulfovibrionales</taxon>
        <taxon>Desulfovibrionaceae</taxon>
    </lineage>
</organism>
<comment type="cofactor">
    <cofactor evidence="1">
        <name>Mg(2+)</name>
        <dbReference type="ChEBI" id="CHEBI:18420"/>
    </cofactor>
</comment>
<keyword evidence="9" id="KW-1185">Reference proteome</keyword>
<keyword evidence="5" id="KW-0460">Magnesium</keyword>
<evidence type="ECO:0000256" key="1">
    <source>
        <dbReference type="ARBA" id="ARBA00001946"/>
    </source>
</evidence>
<dbReference type="InterPro" id="IPR053378">
    <property type="entry name" value="Prenyl_diphosphate_synthase"/>
</dbReference>
<keyword evidence="3 7" id="KW-0808">Transferase</keyword>
<dbReference type="RefSeq" id="WP_264981834.1">
    <property type="nucleotide sequence ID" value="NZ_AP026708.1"/>
</dbReference>
<evidence type="ECO:0000256" key="3">
    <source>
        <dbReference type="ARBA" id="ARBA00022679"/>
    </source>
</evidence>
<dbReference type="SFLD" id="SFLDS00005">
    <property type="entry name" value="Isoprenoid_Synthase_Type_I"/>
    <property type="match status" value="1"/>
</dbReference>
<dbReference type="NCBIfam" id="NF045485">
    <property type="entry name" value="FPPsyn"/>
    <property type="match status" value="1"/>
</dbReference>
<dbReference type="InterPro" id="IPR033749">
    <property type="entry name" value="Polyprenyl_synt_CS"/>
</dbReference>
<dbReference type="PANTHER" id="PTHR43281">
    <property type="entry name" value="FARNESYL DIPHOSPHATE SYNTHASE"/>
    <property type="match status" value="1"/>
</dbReference>
<reference evidence="8" key="1">
    <citation type="submission" date="2022-08" db="EMBL/GenBank/DDBJ databases">
        <title>Genome Sequence of the sulphate-reducing bacterium, Pseudodesulfovibrio portus JCM14722.</title>
        <authorList>
            <person name="Kondo R."/>
            <person name="Kataoka T."/>
        </authorList>
    </citation>
    <scope>NUCLEOTIDE SEQUENCE</scope>
    <source>
        <strain evidence="8">JCM 14722</strain>
    </source>
</reference>
<evidence type="ECO:0000256" key="2">
    <source>
        <dbReference type="ARBA" id="ARBA00006706"/>
    </source>
</evidence>
<evidence type="ECO:0000256" key="6">
    <source>
        <dbReference type="ARBA" id="ARBA00023229"/>
    </source>
</evidence>
<evidence type="ECO:0000256" key="7">
    <source>
        <dbReference type="RuleBase" id="RU004466"/>
    </source>
</evidence>
<dbReference type="PANTHER" id="PTHR43281:SF1">
    <property type="entry name" value="FARNESYL DIPHOSPHATE SYNTHASE"/>
    <property type="match status" value="1"/>
</dbReference>
<evidence type="ECO:0000313" key="8">
    <source>
        <dbReference type="EMBL" id="BDQ34942.1"/>
    </source>
</evidence>
<dbReference type="InterPro" id="IPR000092">
    <property type="entry name" value="Polyprenyl_synt"/>
</dbReference>
<dbReference type="SFLD" id="SFLDG01017">
    <property type="entry name" value="Polyprenyl_Transferase_Like"/>
    <property type="match status" value="1"/>
</dbReference>
<dbReference type="EMBL" id="AP026708">
    <property type="protein sequence ID" value="BDQ34942.1"/>
    <property type="molecule type" value="Genomic_DNA"/>
</dbReference>
<dbReference type="Pfam" id="PF00348">
    <property type="entry name" value="polyprenyl_synt"/>
    <property type="match status" value="1"/>
</dbReference>
<gene>
    <name evidence="8" type="ORF">JCM14722_24840</name>
</gene>